<protein>
    <submittedName>
        <fullName evidence="1">Uncharacterized protein</fullName>
    </submittedName>
</protein>
<gene>
    <name evidence="1" type="ORF">EUS_01200</name>
</gene>
<organism evidence="1 2">
    <name type="scientific">[Eubacterium] siraeum 70/3</name>
    <dbReference type="NCBI Taxonomy" id="657319"/>
    <lineage>
        <taxon>Bacteria</taxon>
        <taxon>Bacillati</taxon>
        <taxon>Bacillota</taxon>
        <taxon>Clostridia</taxon>
        <taxon>Eubacteriales</taxon>
        <taxon>Oscillospiraceae</taxon>
        <taxon>Oscillospiraceae incertae sedis</taxon>
    </lineage>
</organism>
<evidence type="ECO:0000313" key="2">
    <source>
        <dbReference type="Proteomes" id="UP000008803"/>
    </source>
</evidence>
<evidence type="ECO:0000313" key="1">
    <source>
        <dbReference type="EMBL" id="CBK95477.1"/>
    </source>
</evidence>
<reference evidence="1 2" key="1">
    <citation type="submission" date="2010-03" db="EMBL/GenBank/DDBJ databases">
        <title>The genome sequence of Eubacterium siraeum 70/3.</title>
        <authorList>
            <consortium name="metaHIT consortium -- http://www.metahit.eu/"/>
            <person name="Pajon A."/>
            <person name="Turner K."/>
            <person name="Parkhill J."/>
            <person name="Duncan S."/>
            <person name="Flint H."/>
        </authorList>
    </citation>
    <scope>NUCLEOTIDE SEQUENCE [LARGE SCALE GENOMIC DNA]</scope>
    <source>
        <strain evidence="1 2">70/3</strain>
    </source>
</reference>
<dbReference type="EMBL" id="FP929044">
    <property type="protein sequence ID" value="CBK95477.1"/>
    <property type="molecule type" value="Genomic_DNA"/>
</dbReference>
<name>D4JQV8_9FIRM</name>
<reference evidence="1 2" key="2">
    <citation type="submission" date="2010-03" db="EMBL/GenBank/DDBJ databases">
        <authorList>
            <person name="Pajon A."/>
        </authorList>
    </citation>
    <scope>NUCLEOTIDE SEQUENCE [LARGE SCALE GENOMIC DNA]</scope>
    <source>
        <strain evidence="1 2">70/3</strain>
    </source>
</reference>
<dbReference type="KEGG" id="esu:EUS_01200"/>
<proteinExistence type="predicted"/>
<accession>D4JQV8</accession>
<dbReference type="BioCyc" id="ESIR657319:G136K-102-MONOMER"/>
<dbReference type="HOGENOM" id="CLU_2934626_0_0_9"/>
<dbReference type="Proteomes" id="UP000008803">
    <property type="component" value="Chromosome"/>
</dbReference>
<sequence>MHTLNLKKFYPFTYLELRSQNAPCFSEKKQKNLPANIGGHTFDTKNIIGLLKYSERIHIG</sequence>
<dbReference type="AlphaFoldDB" id="D4JQV8"/>